<evidence type="ECO:0000313" key="7">
    <source>
        <dbReference type="Proteomes" id="UP000265768"/>
    </source>
</evidence>
<dbReference type="PANTHER" id="PTHR34857">
    <property type="entry name" value="SLL0384 PROTEIN"/>
    <property type="match status" value="1"/>
</dbReference>
<evidence type="ECO:0000256" key="4">
    <source>
        <dbReference type="ARBA" id="ARBA00022989"/>
    </source>
</evidence>
<protein>
    <submittedName>
        <fullName evidence="6">Cobalt ECF transporter T component CbiQ</fullName>
    </submittedName>
</protein>
<proteinExistence type="predicted"/>
<keyword evidence="3" id="KW-0812">Transmembrane</keyword>
<gene>
    <name evidence="6" type="primary">cbiQ</name>
    <name evidence="6" type="ORF">D5H75_21065</name>
</gene>
<dbReference type="InterPro" id="IPR012809">
    <property type="entry name" value="ECF_CbiQ"/>
</dbReference>
<evidence type="ECO:0000256" key="2">
    <source>
        <dbReference type="ARBA" id="ARBA00022475"/>
    </source>
</evidence>
<dbReference type="Proteomes" id="UP000265768">
    <property type="component" value="Unassembled WGS sequence"/>
</dbReference>
<dbReference type="AlphaFoldDB" id="A0A3A4AY53"/>
<dbReference type="GO" id="GO:0043190">
    <property type="term" value="C:ATP-binding cassette (ABC) transporter complex"/>
    <property type="evidence" value="ECO:0007669"/>
    <property type="project" value="InterPro"/>
</dbReference>
<name>A0A3A4AY53_9ACTN</name>
<dbReference type="GO" id="GO:0006824">
    <property type="term" value="P:cobalt ion transport"/>
    <property type="evidence" value="ECO:0007669"/>
    <property type="project" value="InterPro"/>
</dbReference>
<evidence type="ECO:0000256" key="3">
    <source>
        <dbReference type="ARBA" id="ARBA00022692"/>
    </source>
</evidence>
<organism evidence="6 7">
    <name type="scientific">Bailinhaonella thermotolerans</name>
    <dbReference type="NCBI Taxonomy" id="1070861"/>
    <lineage>
        <taxon>Bacteria</taxon>
        <taxon>Bacillati</taxon>
        <taxon>Actinomycetota</taxon>
        <taxon>Actinomycetes</taxon>
        <taxon>Streptosporangiales</taxon>
        <taxon>Streptosporangiaceae</taxon>
        <taxon>Bailinhaonella</taxon>
    </lineage>
</organism>
<accession>A0A3A4AY53</accession>
<dbReference type="EMBL" id="QZEY01000008">
    <property type="protein sequence ID" value="RJL30807.1"/>
    <property type="molecule type" value="Genomic_DNA"/>
</dbReference>
<dbReference type="CDD" id="cd16914">
    <property type="entry name" value="EcfT"/>
    <property type="match status" value="1"/>
</dbReference>
<keyword evidence="4" id="KW-1133">Transmembrane helix</keyword>
<dbReference type="OrthoDB" id="4533at2"/>
<sequence>MRRLHRPGDTPVHRLPPQCKLLAVLGFALAVVSTPREAFWAFAGHAVLLGLVAAAARVPPPFVVRRMAVETPFVLFAVLLPVVGRGPYTELWGVELSVEGLWAGWNILAKASLGVAASILLAATTEPRALLLGARRLRLPALLVQIATFMLRYADVVLGEMRRMRIARESRGFAARDVRHLPVVAKSAGALFIRSYERGERVHLAMLSRGYDGVMPALYDPPASARQWAVAAALPGAACAVALAAWIEVSGIGVPGMGVSGMGAG</sequence>
<dbReference type="RefSeq" id="WP_119928231.1">
    <property type="nucleotide sequence ID" value="NZ_QZEY01000008.1"/>
</dbReference>
<reference evidence="6 7" key="1">
    <citation type="submission" date="2018-09" db="EMBL/GenBank/DDBJ databases">
        <title>YIM 75507 draft genome.</title>
        <authorList>
            <person name="Tang S."/>
            <person name="Feng Y."/>
        </authorList>
    </citation>
    <scope>NUCLEOTIDE SEQUENCE [LARGE SCALE GENOMIC DNA]</scope>
    <source>
        <strain evidence="6 7">YIM 75507</strain>
    </source>
</reference>
<comment type="subcellular location">
    <subcellularLocation>
        <location evidence="1">Cell membrane</location>
        <topology evidence="1">Multi-pass membrane protein</topology>
    </subcellularLocation>
</comment>
<evidence type="ECO:0000256" key="1">
    <source>
        <dbReference type="ARBA" id="ARBA00004651"/>
    </source>
</evidence>
<dbReference type="InterPro" id="IPR003339">
    <property type="entry name" value="ABC/ECF_trnsptr_transmembrane"/>
</dbReference>
<evidence type="ECO:0000313" key="6">
    <source>
        <dbReference type="EMBL" id="RJL30807.1"/>
    </source>
</evidence>
<dbReference type="NCBIfam" id="TIGR02454">
    <property type="entry name" value="ECF_T_CbiQ"/>
    <property type="match status" value="1"/>
</dbReference>
<comment type="caution">
    <text evidence="6">The sequence shown here is derived from an EMBL/GenBank/DDBJ whole genome shotgun (WGS) entry which is preliminary data.</text>
</comment>
<keyword evidence="5" id="KW-0472">Membrane</keyword>
<dbReference type="InterPro" id="IPR051611">
    <property type="entry name" value="ECF_transporter_component"/>
</dbReference>
<keyword evidence="7" id="KW-1185">Reference proteome</keyword>
<dbReference type="PANTHER" id="PTHR34857:SF2">
    <property type="entry name" value="SLL0384 PROTEIN"/>
    <property type="match status" value="1"/>
</dbReference>
<evidence type="ECO:0000256" key="5">
    <source>
        <dbReference type="ARBA" id="ARBA00023136"/>
    </source>
</evidence>
<dbReference type="Pfam" id="PF02361">
    <property type="entry name" value="CbiQ"/>
    <property type="match status" value="1"/>
</dbReference>
<keyword evidence="2" id="KW-1003">Cell membrane</keyword>